<organism evidence="9 10">
    <name type="scientific">Candida dubliniensis (strain CD36 / ATCC MYA-646 / CBS 7987 / NCPF 3949 / NRRL Y-17841)</name>
    <name type="common">Yeast</name>
    <dbReference type="NCBI Taxonomy" id="573826"/>
    <lineage>
        <taxon>Eukaryota</taxon>
        <taxon>Fungi</taxon>
        <taxon>Dikarya</taxon>
        <taxon>Ascomycota</taxon>
        <taxon>Saccharomycotina</taxon>
        <taxon>Pichiomycetes</taxon>
        <taxon>Debaryomycetaceae</taxon>
        <taxon>Candida/Lodderomyces clade</taxon>
        <taxon>Candida</taxon>
    </lineage>
</organism>
<dbReference type="InterPro" id="IPR020472">
    <property type="entry name" value="WD40_PAC1"/>
</dbReference>
<dbReference type="VEuPathDB" id="FungiDB:CD36_80460"/>
<dbReference type="PROSITE" id="PS50294">
    <property type="entry name" value="WD_REPEATS_REGION"/>
    <property type="match status" value="4"/>
</dbReference>
<evidence type="ECO:0000256" key="7">
    <source>
        <dbReference type="RuleBase" id="RU369036"/>
    </source>
</evidence>
<evidence type="ECO:0000256" key="6">
    <source>
        <dbReference type="PROSITE-ProRule" id="PRU00221"/>
    </source>
</evidence>
<feature type="repeat" description="WD" evidence="6">
    <location>
        <begin position="138"/>
        <end position="179"/>
    </location>
</feature>
<dbReference type="InterPro" id="IPR036322">
    <property type="entry name" value="WD40_repeat_dom_sf"/>
</dbReference>
<keyword evidence="7" id="KW-0747">Spliceosome</keyword>
<protein>
    <recommendedName>
        <fullName evidence="4 7">Pre-mRNA-splicing factor PRP46</fullName>
    </recommendedName>
    <alternativeName>
        <fullName evidence="5 7">Pre-mRNA-processing protein 46</fullName>
    </alternativeName>
</protein>
<keyword evidence="10" id="KW-1185">Reference proteome</keyword>
<comment type="function">
    <text evidence="7">Involved in pre-mRNA splicing and required for cell cycle progression at G2/M.</text>
</comment>
<dbReference type="SMART" id="SM00320">
    <property type="entry name" value="WD40"/>
    <property type="match status" value="7"/>
</dbReference>
<gene>
    <name evidence="8" type="ordered locus">Cd36_80460</name>
    <name evidence="9" type="ORF">CD36_80460</name>
</gene>
<dbReference type="GeneID" id="8046776"/>
<evidence type="ECO:0000256" key="3">
    <source>
        <dbReference type="ARBA" id="ARBA00025726"/>
    </source>
</evidence>
<keyword evidence="7" id="KW-0508">mRNA splicing</keyword>
<feature type="repeat" description="WD" evidence="6">
    <location>
        <begin position="95"/>
        <end position="137"/>
    </location>
</feature>
<dbReference type="HOGENOM" id="CLU_000288_72_0_1"/>
<dbReference type="GO" id="GO:0000398">
    <property type="term" value="P:mRNA splicing, via spliceosome"/>
    <property type="evidence" value="ECO:0007669"/>
    <property type="project" value="UniProtKB-UniRule"/>
</dbReference>
<reference evidence="9 10" key="1">
    <citation type="journal article" date="2009" name="Genome Res.">
        <title>Comparative genomics of the fungal pathogens Candida dubliniensis and Candida albicans.</title>
        <authorList>
            <person name="Jackson A.P."/>
            <person name="Gamble J.A."/>
            <person name="Yeomans T."/>
            <person name="Moran G.P."/>
            <person name="Saunders D."/>
            <person name="Harris D."/>
            <person name="Aslett M."/>
            <person name="Barrell J.F."/>
            <person name="Butler G."/>
            <person name="Citiulo F."/>
            <person name="Coleman D.C."/>
            <person name="de Groot P.W.J."/>
            <person name="Goodwin T.J."/>
            <person name="Quail M.A."/>
            <person name="McQuillan J."/>
            <person name="Munro C.A."/>
            <person name="Pain A."/>
            <person name="Poulter R.T."/>
            <person name="Rajandream M.A."/>
            <person name="Renauld H."/>
            <person name="Spiering M.J."/>
            <person name="Tivey A."/>
            <person name="Gow N.A.R."/>
            <person name="Barrell B."/>
            <person name="Sullivan D.J."/>
            <person name="Berriman M."/>
        </authorList>
    </citation>
    <scope>NUCLEOTIDE SEQUENCE [LARGE SCALE GENOMIC DNA]</scope>
    <source>
        <strain evidence="10">CD36 / ATCC MYA-646 / CBS 7987 / NCPF 3949 / NRRL Y-17841</strain>
    </source>
</reference>
<evidence type="ECO:0000256" key="5">
    <source>
        <dbReference type="ARBA" id="ARBA00033071"/>
    </source>
</evidence>
<dbReference type="PROSITE" id="PS50082">
    <property type="entry name" value="WD_REPEATS_2"/>
    <property type="match status" value="5"/>
</dbReference>
<comment type="subcellular location">
    <subcellularLocation>
        <location evidence="7">Nucleus</location>
    </subcellularLocation>
</comment>
<dbReference type="GO" id="GO:0071011">
    <property type="term" value="C:precatalytic spliceosome"/>
    <property type="evidence" value="ECO:0007669"/>
    <property type="project" value="TreeGrafter"/>
</dbReference>
<dbReference type="PANTHER" id="PTHR19923">
    <property type="entry name" value="WD40 REPEAT PROTEINPRL1/PRL2-RELATED"/>
    <property type="match status" value="1"/>
</dbReference>
<dbReference type="OrthoDB" id="10256122at2759"/>
<dbReference type="PANTHER" id="PTHR19923:SF0">
    <property type="entry name" value="PLEIOTROPIC REGULATOR 1"/>
    <property type="match status" value="1"/>
</dbReference>
<dbReference type="eggNOG" id="KOG0285">
    <property type="taxonomic scope" value="Eukaryota"/>
</dbReference>
<keyword evidence="7" id="KW-0507">mRNA processing</keyword>
<dbReference type="Proteomes" id="UP000002605">
    <property type="component" value="Chromosome 3"/>
</dbReference>
<dbReference type="RefSeq" id="XP_002418994.1">
    <property type="nucleotide sequence ID" value="XM_002418949.1"/>
</dbReference>
<feature type="repeat" description="WD" evidence="6">
    <location>
        <begin position="185"/>
        <end position="226"/>
    </location>
</feature>
<dbReference type="InterPro" id="IPR019775">
    <property type="entry name" value="WD40_repeat_CS"/>
</dbReference>
<evidence type="ECO:0000313" key="9">
    <source>
        <dbReference type="EMBL" id="CAX42576.1"/>
    </source>
</evidence>
<dbReference type="Gene3D" id="2.130.10.10">
    <property type="entry name" value="YVTN repeat-like/Quinoprotein amine dehydrogenase"/>
    <property type="match status" value="1"/>
</dbReference>
<dbReference type="Pfam" id="PF00400">
    <property type="entry name" value="WD40"/>
    <property type="match status" value="6"/>
</dbReference>
<dbReference type="FunFam" id="2.130.10.10:FF:000347">
    <property type="entry name" value="Pre-mRNA-splicing factor PRP46, putative"/>
    <property type="match status" value="1"/>
</dbReference>
<dbReference type="InterPro" id="IPR015943">
    <property type="entry name" value="WD40/YVTN_repeat-like_dom_sf"/>
</dbReference>
<feature type="repeat" description="WD" evidence="6">
    <location>
        <begin position="269"/>
        <end position="310"/>
    </location>
</feature>
<proteinExistence type="inferred from homology"/>
<name>B9WD27_CANDC</name>
<dbReference type="SUPFAM" id="SSF50978">
    <property type="entry name" value="WD40 repeat-like"/>
    <property type="match status" value="1"/>
</dbReference>
<feature type="repeat" description="WD" evidence="6">
    <location>
        <begin position="227"/>
        <end position="268"/>
    </location>
</feature>
<comment type="subunit">
    <text evidence="7">Associated with the spliceosome.</text>
</comment>
<dbReference type="AlphaFoldDB" id="B9WD27"/>
<keyword evidence="1 6" id="KW-0853">WD repeat</keyword>
<dbReference type="CGD" id="CAL0000168251">
    <property type="gene designation" value="Cd36_80460"/>
</dbReference>
<evidence type="ECO:0000256" key="4">
    <source>
        <dbReference type="ARBA" id="ARBA00026147"/>
    </source>
</evidence>
<dbReference type="PROSITE" id="PS00678">
    <property type="entry name" value="WD_REPEATS_1"/>
    <property type="match status" value="2"/>
</dbReference>
<evidence type="ECO:0000313" key="8">
    <source>
        <dbReference type="CGD" id="CAL0000168251"/>
    </source>
</evidence>
<keyword evidence="2 7" id="KW-0677">Repeat</keyword>
<dbReference type="InterPro" id="IPR001680">
    <property type="entry name" value="WD40_rpt"/>
</dbReference>
<comment type="similarity">
    <text evidence="3 7">Belongs to the WD repeat PRL1/PRL2 family.</text>
</comment>
<sequence>MSVPIKLNLKNYRIMSLTAFSRDILMSTDDSILPPEDTLSEAMYNNVKLDYYFNNLSKSHEQSSVDDQTNQLIVSSAPKSEESPVLEWKLLRTLAGAHQGWIRAIALDEITNKWYVTGSADSTIKIWDFENNSLKAVLTGHVLGVRSLCISKRHPYLFSGGEDKSLRCWDLERSNSDAGCQIRSYHGHLGGVYTIGLHPELDVLFSGGKDCVVRVWDIRSRVEAMTLLGHTNDITSIQTDYSDPQVITSSMDGTIRLWDLRKSKTELLITNHSKSIRSMKSHPKEATFISGDSNGEIKQWLLPKGELLNEFGTSQLSPNQRDNSRIINSLAINPVTNTLFSGYDDGKLEFYNYASGSLQQSGQSPSLAGPEQSAIYASTFDMSGLRLLTCHGDKSIRIWGTSY</sequence>
<dbReference type="InterPro" id="IPR045241">
    <property type="entry name" value="Prp46/PLRG1-like"/>
</dbReference>
<dbReference type="PRINTS" id="PR00320">
    <property type="entry name" value="GPROTEINBRPT"/>
</dbReference>
<evidence type="ECO:0000256" key="1">
    <source>
        <dbReference type="ARBA" id="ARBA00022574"/>
    </source>
</evidence>
<dbReference type="CDD" id="cd00200">
    <property type="entry name" value="WD40"/>
    <property type="match status" value="1"/>
</dbReference>
<keyword evidence="7" id="KW-0539">Nucleus</keyword>
<evidence type="ECO:0000313" key="10">
    <source>
        <dbReference type="Proteomes" id="UP000002605"/>
    </source>
</evidence>
<dbReference type="GO" id="GO:0071013">
    <property type="term" value="C:catalytic step 2 spliceosome"/>
    <property type="evidence" value="ECO:0007669"/>
    <property type="project" value="TreeGrafter"/>
</dbReference>
<dbReference type="GO" id="GO:0000974">
    <property type="term" value="C:Prp19 complex"/>
    <property type="evidence" value="ECO:0007669"/>
    <property type="project" value="TreeGrafter"/>
</dbReference>
<dbReference type="EMBL" id="FM992690">
    <property type="protein sequence ID" value="CAX42576.1"/>
    <property type="molecule type" value="Genomic_DNA"/>
</dbReference>
<accession>B9WD27</accession>
<evidence type="ECO:0000256" key="2">
    <source>
        <dbReference type="ARBA" id="ARBA00022737"/>
    </source>
</evidence>
<dbReference type="KEGG" id="cdu:CD36_80460"/>